<dbReference type="Proteomes" id="UP000001075">
    <property type="component" value="Unassembled WGS sequence"/>
</dbReference>
<organism evidence="2 3">
    <name type="scientific">Cricetulus griseus</name>
    <name type="common">Chinese hamster</name>
    <name type="synonym">Cricetulus barabensis griseus</name>
    <dbReference type="NCBI Taxonomy" id="10029"/>
    <lineage>
        <taxon>Eukaryota</taxon>
        <taxon>Metazoa</taxon>
        <taxon>Chordata</taxon>
        <taxon>Craniata</taxon>
        <taxon>Vertebrata</taxon>
        <taxon>Euteleostomi</taxon>
        <taxon>Mammalia</taxon>
        <taxon>Eutheria</taxon>
        <taxon>Euarchontoglires</taxon>
        <taxon>Glires</taxon>
        <taxon>Rodentia</taxon>
        <taxon>Myomorpha</taxon>
        <taxon>Muroidea</taxon>
        <taxon>Cricetidae</taxon>
        <taxon>Cricetinae</taxon>
        <taxon>Cricetulus</taxon>
    </lineage>
</organism>
<protein>
    <submittedName>
        <fullName evidence="2">Uncharacterized protein</fullName>
    </submittedName>
</protein>
<feature type="compositionally biased region" description="Basic and acidic residues" evidence="1">
    <location>
        <begin position="43"/>
        <end position="59"/>
    </location>
</feature>
<sequence length="79" mass="8867">MALSVVTTLRAIQATRPLLVCLIMAPARGRPWEDLGTQTQYSRHKDGKEQNLSQHDKEVTGAQGLKLDHQSKQNSKEKQ</sequence>
<evidence type="ECO:0000313" key="2">
    <source>
        <dbReference type="EMBL" id="EGW13203.1"/>
    </source>
</evidence>
<name>G3I448_CRIGR</name>
<dbReference type="AlphaFoldDB" id="G3I448"/>
<gene>
    <name evidence="2" type="ORF">I79_018223</name>
</gene>
<evidence type="ECO:0000313" key="3">
    <source>
        <dbReference type="Proteomes" id="UP000001075"/>
    </source>
</evidence>
<dbReference type="InParanoid" id="G3I448"/>
<reference evidence="3" key="1">
    <citation type="journal article" date="2011" name="Nat. Biotechnol.">
        <title>The genomic sequence of the Chinese hamster ovary (CHO)-K1 cell line.</title>
        <authorList>
            <person name="Xu X."/>
            <person name="Nagarajan H."/>
            <person name="Lewis N.E."/>
            <person name="Pan S."/>
            <person name="Cai Z."/>
            <person name="Liu X."/>
            <person name="Chen W."/>
            <person name="Xie M."/>
            <person name="Wang W."/>
            <person name="Hammond S."/>
            <person name="Andersen M.R."/>
            <person name="Neff N."/>
            <person name="Passarelli B."/>
            <person name="Koh W."/>
            <person name="Fan H.C."/>
            <person name="Wang J."/>
            <person name="Gui Y."/>
            <person name="Lee K.H."/>
            <person name="Betenbaugh M.J."/>
            <person name="Quake S.R."/>
            <person name="Famili I."/>
            <person name="Palsson B.O."/>
            <person name="Wang J."/>
        </authorList>
    </citation>
    <scope>NUCLEOTIDE SEQUENCE [LARGE SCALE GENOMIC DNA]</scope>
    <source>
        <strain evidence="3">CHO K1 cell line</strain>
    </source>
</reference>
<proteinExistence type="predicted"/>
<feature type="compositionally biased region" description="Basic and acidic residues" evidence="1">
    <location>
        <begin position="66"/>
        <end position="79"/>
    </location>
</feature>
<feature type="region of interest" description="Disordered" evidence="1">
    <location>
        <begin position="32"/>
        <end position="79"/>
    </location>
</feature>
<accession>G3I448</accession>
<evidence type="ECO:0000256" key="1">
    <source>
        <dbReference type="SAM" id="MobiDB-lite"/>
    </source>
</evidence>
<dbReference type="EMBL" id="JH001222">
    <property type="protein sequence ID" value="EGW13203.1"/>
    <property type="molecule type" value="Genomic_DNA"/>
</dbReference>